<dbReference type="InterPro" id="IPR012677">
    <property type="entry name" value="Nucleotide-bd_a/b_plait_sf"/>
</dbReference>
<organism evidence="5 6">
    <name type="scientific">Hesseltinella vesiculosa</name>
    <dbReference type="NCBI Taxonomy" id="101127"/>
    <lineage>
        <taxon>Eukaryota</taxon>
        <taxon>Fungi</taxon>
        <taxon>Fungi incertae sedis</taxon>
        <taxon>Mucoromycota</taxon>
        <taxon>Mucoromycotina</taxon>
        <taxon>Mucoromycetes</taxon>
        <taxon>Mucorales</taxon>
        <taxon>Cunninghamellaceae</taxon>
        <taxon>Hesseltinella</taxon>
    </lineage>
</organism>
<dbReference type="PANTHER" id="PTHR32343:SF10">
    <property type="entry name" value="RNA-BINDING REGION RNP-1 DOMAIN-CONTAINING PROTEIN"/>
    <property type="match status" value="1"/>
</dbReference>
<dbReference type="Gene3D" id="3.30.70.330">
    <property type="match status" value="1"/>
</dbReference>
<sequence>MEIPSEPTPNLIKVTNVNASTSEKSLRDFFLFCGRIKDMELKPDGDDSQAALILFENSKAASTATLLTDGKKEIAPISGAPEKPIAGEPTVEGEENRQQESTMQADESAKPVSKVMAELMAAGYRLGDQVLAKGIEFDHKYGVRETVQKYFDQLRQNLHQLDQQYHLTEKTSDIEQKVQEKQKLAADKAQDWLQNNPTGQKVGGLAKKFADQINELHGEAKRIIASG</sequence>
<dbReference type="EMBL" id="MCGT01000052">
    <property type="protein sequence ID" value="ORX43846.1"/>
    <property type="molecule type" value="Genomic_DNA"/>
</dbReference>
<dbReference type="STRING" id="101127.A0A1X2G3H2"/>
<dbReference type="PANTHER" id="PTHR32343">
    <property type="entry name" value="SERINE/ARGININE-RICH SPLICING FACTOR"/>
    <property type="match status" value="1"/>
</dbReference>
<dbReference type="Pfam" id="PF00076">
    <property type="entry name" value="RRM_1"/>
    <property type="match status" value="1"/>
</dbReference>
<evidence type="ECO:0000256" key="1">
    <source>
        <dbReference type="PROSITE-ProRule" id="PRU00176"/>
    </source>
</evidence>
<keyword evidence="6" id="KW-1185">Reference proteome</keyword>
<feature type="region of interest" description="Disordered" evidence="3">
    <location>
        <begin position="75"/>
        <end position="110"/>
    </location>
</feature>
<dbReference type="AlphaFoldDB" id="A0A1X2G3H2"/>
<keyword evidence="1" id="KW-0694">RNA-binding</keyword>
<name>A0A1X2G3H2_9FUNG</name>
<dbReference type="Proteomes" id="UP000242146">
    <property type="component" value="Unassembled WGS sequence"/>
</dbReference>
<comment type="caution">
    <text evidence="5">The sequence shown here is derived from an EMBL/GenBank/DDBJ whole genome shotgun (WGS) entry which is preliminary data.</text>
</comment>
<feature type="domain" description="RRM" evidence="4">
    <location>
        <begin position="10"/>
        <end position="74"/>
    </location>
</feature>
<dbReference type="InterPro" id="IPR035979">
    <property type="entry name" value="RBD_domain_sf"/>
</dbReference>
<dbReference type="InterPro" id="IPR000504">
    <property type="entry name" value="RRM_dom"/>
</dbReference>
<proteinExistence type="predicted"/>
<dbReference type="OrthoDB" id="7763451at2759"/>
<feature type="coiled-coil region" evidence="2">
    <location>
        <begin position="144"/>
        <end position="171"/>
    </location>
</feature>
<evidence type="ECO:0000259" key="4">
    <source>
        <dbReference type="PROSITE" id="PS50102"/>
    </source>
</evidence>
<accession>A0A1X2G3H2</accession>
<protein>
    <recommendedName>
        <fullName evidence="4">RRM domain-containing protein</fullName>
    </recommendedName>
</protein>
<evidence type="ECO:0000256" key="3">
    <source>
        <dbReference type="SAM" id="MobiDB-lite"/>
    </source>
</evidence>
<dbReference type="SUPFAM" id="SSF54928">
    <property type="entry name" value="RNA-binding domain, RBD"/>
    <property type="match status" value="1"/>
</dbReference>
<dbReference type="PROSITE" id="PS50102">
    <property type="entry name" value="RRM"/>
    <property type="match status" value="1"/>
</dbReference>
<dbReference type="GO" id="GO:0003723">
    <property type="term" value="F:RNA binding"/>
    <property type="evidence" value="ECO:0007669"/>
    <property type="project" value="UniProtKB-UniRule"/>
</dbReference>
<evidence type="ECO:0000313" key="6">
    <source>
        <dbReference type="Proteomes" id="UP000242146"/>
    </source>
</evidence>
<evidence type="ECO:0000256" key="2">
    <source>
        <dbReference type="SAM" id="Coils"/>
    </source>
</evidence>
<evidence type="ECO:0000313" key="5">
    <source>
        <dbReference type="EMBL" id="ORX43846.1"/>
    </source>
</evidence>
<keyword evidence="2" id="KW-0175">Coiled coil</keyword>
<reference evidence="5 6" key="1">
    <citation type="submission" date="2016-07" db="EMBL/GenBank/DDBJ databases">
        <title>Pervasive Adenine N6-methylation of Active Genes in Fungi.</title>
        <authorList>
            <consortium name="DOE Joint Genome Institute"/>
            <person name="Mondo S.J."/>
            <person name="Dannebaum R.O."/>
            <person name="Kuo R.C."/>
            <person name="Labutti K."/>
            <person name="Haridas S."/>
            <person name="Kuo A."/>
            <person name="Salamov A."/>
            <person name="Ahrendt S.R."/>
            <person name="Lipzen A."/>
            <person name="Sullivan W."/>
            <person name="Andreopoulos W.B."/>
            <person name="Clum A."/>
            <person name="Lindquist E."/>
            <person name="Daum C."/>
            <person name="Ramamoorthy G.K."/>
            <person name="Gryganskyi A."/>
            <person name="Culley D."/>
            <person name="Magnuson J.K."/>
            <person name="James T.Y."/>
            <person name="O'Malley M.A."/>
            <person name="Stajich J.E."/>
            <person name="Spatafora J.W."/>
            <person name="Visel A."/>
            <person name="Grigoriev I.V."/>
        </authorList>
    </citation>
    <scope>NUCLEOTIDE SEQUENCE [LARGE SCALE GENOMIC DNA]</scope>
    <source>
        <strain evidence="5 6">NRRL 3301</strain>
    </source>
</reference>
<gene>
    <name evidence="5" type="ORF">DM01DRAFT_1399457</name>
</gene>